<dbReference type="EMBL" id="DUJS01000005">
    <property type="protein sequence ID" value="HII71058.1"/>
    <property type="molecule type" value="Genomic_DNA"/>
</dbReference>
<dbReference type="RefSeq" id="WP_011019952.1">
    <property type="nucleotide sequence ID" value="NZ_DUJS01000005.1"/>
</dbReference>
<dbReference type="AlphaFoldDB" id="A0A832WBE6"/>
<organism evidence="1 2">
    <name type="scientific">Methanopyrus kandleri</name>
    <dbReference type="NCBI Taxonomy" id="2320"/>
    <lineage>
        <taxon>Archaea</taxon>
        <taxon>Methanobacteriati</taxon>
        <taxon>Methanobacteriota</taxon>
        <taxon>Methanomada group</taxon>
        <taxon>Methanopyri</taxon>
        <taxon>Methanopyrales</taxon>
        <taxon>Methanopyraceae</taxon>
        <taxon>Methanopyrus</taxon>
    </lineage>
</organism>
<comment type="caution">
    <text evidence="1">The sequence shown here is derived from an EMBL/GenBank/DDBJ whole genome shotgun (WGS) entry which is preliminary data.</text>
</comment>
<dbReference type="GeneID" id="1478179"/>
<sequence length="201" mass="22655">MRPVVWTVRIAAAAIILVAMTASGFLFAVSLTGKSPVDPQLVMRMSSDLARGDYDAFNRDFAMAYLQLTSRLHEGLQTLLEYLGIKAKFIKEEVKKKLFRYRVRVVNSEDVCTKLTELAHVDDIAKGKLMVYADTKSEPNKGTKVLIKAIGYVEKVKIKGETIIIYSTPYYIEAEGMGIYNGDKEVIIDVNTIKLRQVRRL</sequence>
<dbReference type="Proteomes" id="UP000619545">
    <property type="component" value="Unassembled WGS sequence"/>
</dbReference>
<reference evidence="1" key="1">
    <citation type="journal article" date="2020" name="bioRxiv">
        <title>A rank-normalized archaeal taxonomy based on genome phylogeny resolves widespread incomplete and uneven classifications.</title>
        <authorList>
            <person name="Rinke C."/>
            <person name="Chuvochina M."/>
            <person name="Mussig A.J."/>
            <person name="Chaumeil P.-A."/>
            <person name="Waite D.W."/>
            <person name="Whitman W.B."/>
            <person name="Parks D.H."/>
            <person name="Hugenholtz P."/>
        </authorList>
    </citation>
    <scope>NUCLEOTIDE SEQUENCE</scope>
    <source>
        <strain evidence="1">UBA8853</strain>
    </source>
</reference>
<proteinExistence type="predicted"/>
<evidence type="ECO:0000313" key="2">
    <source>
        <dbReference type="Proteomes" id="UP000619545"/>
    </source>
</evidence>
<evidence type="ECO:0000313" key="1">
    <source>
        <dbReference type="EMBL" id="HII71058.1"/>
    </source>
</evidence>
<name>A0A832WBE6_9EURY</name>
<accession>A0A832WBE6</accession>
<gene>
    <name evidence="1" type="ORF">HA336_07505</name>
</gene>
<protein>
    <submittedName>
        <fullName evidence="1">Uncharacterized protein</fullName>
    </submittedName>
</protein>